<dbReference type="PANTHER" id="PTHR13593">
    <property type="match status" value="1"/>
</dbReference>
<dbReference type="InterPro" id="IPR051057">
    <property type="entry name" value="PI-PLC_domain"/>
</dbReference>
<dbReference type="Pfam" id="PF26146">
    <property type="entry name" value="PI-PLC_X"/>
    <property type="match status" value="1"/>
</dbReference>
<dbReference type="PROSITE" id="PS50007">
    <property type="entry name" value="PIPLC_X_DOMAIN"/>
    <property type="match status" value="1"/>
</dbReference>
<dbReference type="GO" id="GO:0008081">
    <property type="term" value="F:phosphoric diester hydrolase activity"/>
    <property type="evidence" value="ECO:0007669"/>
    <property type="project" value="InterPro"/>
</dbReference>
<evidence type="ECO:0000313" key="3">
    <source>
        <dbReference type="Proteomes" id="UP000789739"/>
    </source>
</evidence>
<dbReference type="OrthoDB" id="7984201at2759"/>
<organism evidence="2 3">
    <name type="scientific">Paraglomus brasilianum</name>
    <dbReference type="NCBI Taxonomy" id="144538"/>
    <lineage>
        <taxon>Eukaryota</taxon>
        <taxon>Fungi</taxon>
        <taxon>Fungi incertae sedis</taxon>
        <taxon>Mucoromycota</taxon>
        <taxon>Glomeromycotina</taxon>
        <taxon>Glomeromycetes</taxon>
        <taxon>Paraglomerales</taxon>
        <taxon>Paraglomeraceae</taxon>
        <taxon>Paraglomus</taxon>
    </lineage>
</organism>
<reference evidence="2" key="1">
    <citation type="submission" date="2021-06" db="EMBL/GenBank/DDBJ databases">
        <authorList>
            <person name="Kallberg Y."/>
            <person name="Tangrot J."/>
            <person name="Rosling A."/>
        </authorList>
    </citation>
    <scope>NUCLEOTIDE SEQUENCE</scope>
    <source>
        <strain evidence="2">BR232B</strain>
    </source>
</reference>
<proteinExistence type="predicted"/>
<feature type="non-terminal residue" evidence="2">
    <location>
        <position position="473"/>
    </location>
</feature>
<gene>
    <name evidence="2" type="ORF">PBRASI_LOCUS5193</name>
</gene>
<keyword evidence="1" id="KW-0732">Signal</keyword>
<dbReference type="Proteomes" id="UP000789739">
    <property type="component" value="Unassembled WGS sequence"/>
</dbReference>
<sequence length="473" mass="54295">QKLMPVASVFRSHSLAYLLFSLLFLSNLVESYFSSTQHKRIDGEHYEQHRNVIEYNKRDANGTLTCNEREDICDLGYDQVTHIGTHNSGAYDLAFDCDQIVSTCLDSSTACTKQLSSCLASYPLYCSAAASICKQWHPSWSHFFCDGFDAICKKTDMMCYLWEGICSDTTNVCALWGNACENGPPEWFLGCLWENNAGMDVMRQLEDGIRYLDLDTCQTKDTVVICHGMGLPRALGHSLDDVFSLIRSFLLSHPNEVVSLGFGDYDGNATFIASFIQSKLSQYFTFPNGTSLFLSRTNNTQPWPTLREMIESNRRVVVWFEWLYNDFGTQKREDWIHSSQYWMTKSYDYAYAATTPQKLNESFVNWCGNADEVIASNVADFGRLKWQIVDDVVSYDPGEIVSYLQSRTRPSEICLQSQANQVNFGTLDFFADFCVKKFDYIFRITVDYYWKSNLFEVAKKLNDWNVERVKGWV</sequence>
<dbReference type="InterPro" id="IPR017946">
    <property type="entry name" value="PLC-like_Pdiesterase_TIM-brl"/>
</dbReference>
<feature type="signal peptide" evidence="1">
    <location>
        <begin position="1"/>
        <end position="31"/>
    </location>
</feature>
<dbReference type="AlphaFoldDB" id="A0A9N9B294"/>
<accession>A0A9N9B294</accession>
<protein>
    <submittedName>
        <fullName evidence="2">6151_t:CDS:1</fullName>
    </submittedName>
</protein>
<comment type="caution">
    <text evidence="2">The sequence shown here is derived from an EMBL/GenBank/DDBJ whole genome shotgun (WGS) entry which is preliminary data.</text>
</comment>
<keyword evidence="3" id="KW-1185">Reference proteome</keyword>
<evidence type="ECO:0000256" key="1">
    <source>
        <dbReference type="SAM" id="SignalP"/>
    </source>
</evidence>
<evidence type="ECO:0000313" key="2">
    <source>
        <dbReference type="EMBL" id="CAG8553099.1"/>
    </source>
</evidence>
<dbReference type="GO" id="GO:0006629">
    <property type="term" value="P:lipid metabolic process"/>
    <property type="evidence" value="ECO:0007669"/>
    <property type="project" value="InterPro"/>
</dbReference>
<dbReference type="Gene3D" id="3.20.20.190">
    <property type="entry name" value="Phosphatidylinositol (PI) phosphodiesterase"/>
    <property type="match status" value="1"/>
</dbReference>
<dbReference type="SUPFAM" id="SSF51695">
    <property type="entry name" value="PLC-like phosphodiesterases"/>
    <property type="match status" value="1"/>
</dbReference>
<dbReference type="PANTHER" id="PTHR13593:SF140">
    <property type="entry name" value="PLC-LIKE PHOSPHODIESTERASE"/>
    <property type="match status" value="1"/>
</dbReference>
<feature type="chain" id="PRO_5040424192" evidence="1">
    <location>
        <begin position="32"/>
        <end position="473"/>
    </location>
</feature>
<dbReference type="EMBL" id="CAJVPI010000589">
    <property type="protein sequence ID" value="CAG8553099.1"/>
    <property type="molecule type" value="Genomic_DNA"/>
</dbReference>
<name>A0A9N9B294_9GLOM</name>